<gene>
    <name evidence="2" type="ORF">M9458_015617</name>
</gene>
<proteinExistence type="predicted"/>
<name>A0ABD0QR49_CIRMR</name>
<evidence type="ECO:0000256" key="1">
    <source>
        <dbReference type="SAM" id="Phobius"/>
    </source>
</evidence>
<keyword evidence="3" id="KW-1185">Reference proteome</keyword>
<keyword evidence="1" id="KW-0472">Membrane</keyword>
<protein>
    <submittedName>
        <fullName evidence="2">Uncharacterized protein</fullName>
    </submittedName>
</protein>
<dbReference type="EMBL" id="JAMKFB020000007">
    <property type="protein sequence ID" value="KAL0188518.1"/>
    <property type="molecule type" value="Genomic_DNA"/>
</dbReference>
<comment type="caution">
    <text evidence="2">The sequence shown here is derived from an EMBL/GenBank/DDBJ whole genome shotgun (WGS) entry which is preliminary data.</text>
</comment>
<feature type="non-terminal residue" evidence="2">
    <location>
        <position position="1"/>
    </location>
</feature>
<keyword evidence="1" id="KW-1133">Transmembrane helix</keyword>
<feature type="non-terminal residue" evidence="2">
    <location>
        <position position="59"/>
    </location>
</feature>
<dbReference type="Proteomes" id="UP001529510">
    <property type="component" value="Unassembled WGS sequence"/>
</dbReference>
<dbReference type="PANTHER" id="PTHR15136:SF2">
    <property type="entry name" value="STROMAL INTERACTION MOLECULE 2"/>
    <property type="match status" value="1"/>
</dbReference>
<organism evidence="2 3">
    <name type="scientific">Cirrhinus mrigala</name>
    <name type="common">Mrigala</name>
    <dbReference type="NCBI Taxonomy" id="683832"/>
    <lineage>
        <taxon>Eukaryota</taxon>
        <taxon>Metazoa</taxon>
        <taxon>Chordata</taxon>
        <taxon>Craniata</taxon>
        <taxon>Vertebrata</taxon>
        <taxon>Euteleostomi</taxon>
        <taxon>Actinopterygii</taxon>
        <taxon>Neopterygii</taxon>
        <taxon>Teleostei</taxon>
        <taxon>Ostariophysi</taxon>
        <taxon>Cypriniformes</taxon>
        <taxon>Cyprinidae</taxon>
        <taxon>Labeoninae</taxon>
        <taxon>Labeonini</taxon>
        <taxon>Cirrhinus</taxon>
    </lineage>
</organism>
<evidence type="ECO:0000313" key="3">
    <source>
        <dbReference type="Proteomes" id="UP001529510"/>
    </source>
</evidence>
<sequence>PHHHWLKDFVLMISIIIGVGGCWFAYIQNKSSKIHISQMMKDLESLQHAEQSLLDLQSR</sequence>
<feature type="transmembrane region" description="Helical" evidence="1">
    <location>
        <begin position="6"/>
        <end position="27"/>
    </location>
</feature>
<dbReference type="AlphaFoldDB" id="A0ABD0QR49"/>
<dbReference type="InterPro" id="IPR037608">
    <property type="entry name" value="STIM1/2"/>
</dbReference>
<accession>A0ABD0QR49</accession>
<dbReference type="Gene3D" id="1.20.5.340">
    <property type="match status" value="1"/>
</dbReference>
<keyword evidence="1" id="KW-0812">Transmembrane</keyword>
<reference evidence="2 3" key="1">
    <citation type="submission" date="2024-05" db="EMBL/GenBank/DDBJ databases">
        <title>Genome sequencing and assembly of Indian major carp, Cirrhinus mrigala (Hamilton, 1822).</title>
        <authorList>
            <person name="Mohindra V."/>
            <person name="Chowdhury L.M."/>
            <person name="Lal K."/>
            <person name="Jena J.K."/>
        </authorList>
    </citation>
    <scope>NUCLEOTIDE SEQUENCE [LARGE SCALE GENOMIC DNA]</scope>
    <source>
        <strain evidence="2">CM1030</strain>
        <tissue evidence="2">Blood</tissue>
    </source>
</reference>
<dbReference type="PANTHER" id="PTHR15136">
    <property type="entry name" value="STROMAL INTERACTION MOLECULE HOMOLOG"/>
    <property type="match status" value="1"/>
</dbReference>
<evidence type="ECO:0000313" key="2">
    <source>
        <dbReference type="EMBL" id="KAL0188518.1"/>
    </source>
</evidence>